<comment type="caution">
    <text evidence="2">The sequence shown here is derived from an EMBL/GenBank/DDBJ whole genome shotgun (WGS) entry which is preliminary data.</text>
</comment>
<reference evidence="2 3" key="1">
    <citation type="submission" date="2024-06" db="EMBL/GenBank/DDBJ databases">
        <title>The Natural Products Discovery Center: Release of the First 8490 Sequenced Strains for Exploring Actinobacteria Biosynthetic Diversity.</title>
        <authorList>
            <person name="Kalkreuter E."/>
            <person name="Kautsar S.A."/>
            <person name="Yang D."/>
            <person name="Bader C.D."/>
            <person name="Teijaro C.N."/>
            <person name="Fluegel L."/>
            <person name="Davis C.M."/>
            <person name="Simpson J.R."/>
            <person name="Lauterbach L."/>
            <person name="Steele A.D."/>
            <person name="Gui C."/>
            <person name="Meng S."/>
            <person name="Li G."/>
            <person name="Viehrig K."/>
            <person name="Ye F."/>
            <person name="Su P."/>
            <person name="Kiefer A.F."/>
            <person name="Nichols A."/>
            <person name="Cepeda A.J."/>
            <person name="Yan W."/>
            <person name="Fan B."/>
            <person name="Jiang Y."/>
            <person name="Adhikari A."/>
            <person name="Zheng C.-J."/>
            <person name="Schuster L."/>
            <person name="Cowan T.M."/>
            <person name="Smanski M.J."/>
            <person name="Chevrette M.G."/>
            <person name="De Carvalho L.P.S."/>
            <person name="Shen B."/>
        </authorList>
    </citation>
    <scope>NUCLEOTIDE SEQUENCE [LARGE SCALE GENOMIC DNA]</scope>
    <source>
        <strain evidence="2 3">NPDC019708</strain>
    </source>
</reference>
<keyword evidence="3" id="KW-1185">Reference proteome</keyword>
<sequence length="54" mass="5672">MTVAGDGRDEDDIERELLDAEEPVIEGDPPITTGDFYADSLQGENVSGSDGESG</sequence>
<feature type="compositionally biased region" description="Polar residues" evidence="1">
    <location>
        <begin position="42"/>
        <end position="54"/>
    </location>
</feature>
<evidence type="ECO:0000313" key="3">
    <source>
        <dbReference type="Proteomes" id="UP001550628"/>
    </source>
</evidence>
<dbReference type="RefSeq" id="WP_356959681.1">
    <property type="nucleotide sequence ID" value="NZ_JBEYBD010000033.1"/>
</dbReference>
<accession>A0ABV2WXR5</accession>
<evidence type="ECO:0000313" key="2">
    <source>
        <dbReference type="EMBL" id="MEU1955664.1"/>
    </source>
</evidence>
<proteinExistence type="predicted"/>
<feature type="region of interest" description="Disordered" evidence="1">
    <location>
        <begin position="1"/>
        <end position="54"/>
    </location>
</feature>
<evidence type="ECO:0000256" key="1">
    <source>
        <dbReference type="SAM" id="MobiDB-lite"/>
    </source>
</evidence>
<name>A0ABV2WXR5_9NOCA</name>
<dbReference type="Proteomes" id="UP001550628">
    <property type="component" value="Unassembled WGS sequence"/>
</dbReference>
<feature type="compositionally biased region" description="Acidic residues" evidence="1">
    <location>
        <begin position="8"/>
        <end position="25"/>
    </location>
</feature>
<organism evidence="2 3">
    <name type="scientific">Nocardia rhamnosiphila</name>
    <dbReference type="NCBI Taxonomy" id="426716"/>
    <lineage>
        <taxon>Bacteria</taxon>
        <taxon>Bacillati</taxon>
        <taxon>Actinomycetota</taxon>
        <taxon>Actinomycetes</taxon>
        <taxon>Mycobacteriales</taxon>
        <taxon>Nocardiaceae</taxon>
        <taxon>Nocardia</taxon>
    </lineage>
</organism>
<dbReference type="EMBL" id="JBEYBF010000026">
    <property type="protein sequence ID" value="MEU1955664.1"/>
    <property type="molecule type" value="Genomic_DNA"/>
</dbReference>
<protein>
    <submittedName>
        <fullName evidence="2">Uncharacterized protein</fullName>
    </submittedName>
</protein>
<gene>
    <name evidence="2" type="ORF">ABZ510_27885</name>
</gene>